<dbReference type="Pfam" id="PF02492">
    <property type="entry name" value="cobW"/>
    <property type="match status" value="1"/>
</dbReference>
<dbReference type="InterPro" id="IPR036627">
    <property type="entry name" value="CobW-likC_sf"/>
</dbReference>
<protein>
    <submittedName>
        <fullName evidence="7">P-loop guanosine triphosphatase YjiA</fullName>
        <ecNumber evidence="7">3.6.-.-</ecNumber>
    </submittedName>
</protein>
<dbReference type="SMART" id="SM00833">
    <property type="entry name" value="CobW_C"/>
    <property type="match status" value="1"/>
</dbReference>
<dbReference type="RefSeq" id="WP_259311112.1">
    <property type="nucleotide sequence ID" value="NZ_CP087164.1"/>
</dbReference>
<keyword evidence="1" id="KW-0547">Nucleotide-binding</keyword>
<keyword evidence="2 7" id="KW-0378">Hydrolase</keyword>
<evidence type="ECO:0000256" key="3">
    <source>
        <dbReference type="ARBA" id="ARBA00023186"/>
    </source>
</evidence>
<name>A0A9E7C129_9ACTN</name>
<dbReference type="InterPro" id="IPR051316">
    <property type="entry name" value="Zinc-reg_GTPase_activator"/>
</dbReference>
<evidence type="ECO:0000259" key="6">
    <source>
        <dbReference type="SMART" id="SM00833"/>
    </source>
</evidence>
<dbReference type="SUPFAM" id="SSF52540">
    <property type="entry name" value="P-loop containing nucleoside triphosphate hydrolases"/>
    <property type="match status" value="1"/>
</dbReference>
<proteinExistence type="inferred from homology"/>
<evidence type="ECO:0000256" key="1">
    <source>
        <dbReference type="ARBA" id="ARBA00022741"/>
    </source>
</evidence>
<dbReference type="PANTHER" id="PTHR13748">
    <property type="entry name" value="COBW-RELATED"/>
    <property type="match status" value="1"/>
</dbReference>
<dbReference type="PANTHER" id="PTHR13748:SF62">
    <property type="entry name" value="COBW DOMAIN-CONTAINING PROTEIN"/>
    <property type="match status" value="1"/>
</dbReference>
<evidence type="ECO:0000256" key="4">
    <source>
        <dbReference type="ARBA" id="ARBA00034320"/>
    </source>
</evidence>
<dbReference type="Gene3D" id="3.30.1220.10">
    <property type="entry name" value="CobW-like, C-terminal domain"/>
    <property type="match status" value="1"/>
</dbReference>
<dbReference type="Pfam" id="PF07683">
    <property type="entry name" value="CobW_C"/>
    <property type="match status" value="1"/>
</dbReference>
<dbReference type="KEGG" id="sbae:DSM104329_03462"/>
<dbReference type="GO" id="GO:0005737">
    <property type="term" value="C:cytoplasm"/>
    <property type="evidence" value="ECO:0007669"/>
    <property type="project" value="TreeGrafter"/>
</dbReference>
<dbReference type="EMBL" id="CP087164">
    <property type="protein sequence ID" value="UGS37050.1"/>
    <property type="molecule type" value="Genomic_DNA"/>
</dbReference>
<dbReference type="EC" id="3.6.-.-" evidence="7"/>
<dbReference type="SUPFAM" id="SSF90002">
    <property type="entry name" value="Hypothetical protein YjiA, C-terminal domain"/>
    <property type="match status" value="1"/>
</dbReference>
<dbReference type="AlphaFoldDB" id="A0A9E7C129"/>
<keyword evidence="3" id="KW-0143">Chaperone</keyword>
<feature type="domain" description="CobW C-terminal" evidence="6">
    <location>
        <begin position="207"/>
        <end position="300"/>
    </location>
</feature>
<evidence type="ECO:0000313" key="8">
    <source>
        <dbReference type="Proteomes" id="UP001162834"/>
    </source>
</evidence>
<evidence type="ECO:0000256" key="5">
    <source>
        <dbReference type="ARBA" id="ARBA00049117"/>
    </source>
</evidence>
<evidence type="ECO:0000313" key="7">
    <source>
        <dbReference type="EMBL" id="UGS37050.1"/>
    </source>
</evidence>
<comment type="similarity">
    <text evidence="4">Belongs to the SIMIBI class G3E GTPase family. ZNG1 subfamily.</text>
</comment>
<dbReference type="InterPro" id="IPR003495">
    <property type="entry name" value="CobW/HypB/UreG_nucleotide-bd"/>
</dbReference>
<dbReference type="Gene3D" id="3.40.50.300">
    <property type="entry name" value="P-loop containing nucleotide triphosphate hydrolases"/>
    <property type="match status" value="1"/>
</dbReference>
<sequence length="310" mass="33261">MGEPIAVSIVSGFLGAGKTTFLLDALRGDDTVVVLNEISDAMTELELFGDRPPRLLTGGCVCCDRAEELRALLRELAGRSRETPLAHVVIETTGLAHPERVAELLRDDPLLRHRTALREIVVVVDVLTVRRTLAAHREAVDQIAAADRVVLSKTDLCEPPEVAGAVALVRAVNPSAELVAPGPLPELPPAGPPLDVATEPGEHLSSVRTLTLRPGAPLSWPVFGVWLTMLLHAHGARVLRFKARVDAGGTGPVLLDAVQDVVHPPRHLAGWGSETPGSELTFVTRDLEVEQLERSLALFQDRLAVLVPDP</sequence>
<reference evidence="7" key="1">
    <citation type="journal article" date="2022" name="Int. J. Syst. Evol. Microbiol.">
        <title>Pseudomonas aegrilactucae sp. nov. and Pseudomonas morbosilactucae sp. nov., pathogens causing bacterial rot of lettuce in Japan.</title>
        <authorList>
            <person name="Sawada H."/>
            <person name="Fujikawa T."/>
            <person name="Satou M."/>
        </authorList>
    </citation>
    <scope>NUCLEOTIDE SEQUENCE</scope>
    <source>
        <strain evidence="7">0166_1</strain>
    </source>
</reference>
<comment type="catalytic activity">
    <reaction evidence="5">
        <text>GTP + H2O = GDP + phosphate + H(+)</text>
        <dbReference type="Rhea" id="RHEA:19669"/>
        <dbReference type="ChEBI" id="CHEBI:15377"/>
        <dbReference type="ChEBI" id="CHEBI:15378"/>
        <dbReference type="ChEBI" id="CHEBI:37565"/>
        <dbReference type="ChEBI" id="CHEBI:43474"/>
        <dbReference type="ChEBI" id="CHEBI:58189"/>
    </reaction>
    <physiologicalReaction direction="left-to-right" evidence="5">
        <dbReference type="Rhea" id="RHEA:19670"/>
    </physiologicalReaction>
</comment>
<organism evidence="7 8">
    <name type="scientific">Capillimicrobium parvum</name>
    <dbReference type="NCBI Taxonomy" id="2884022"/>
    <lineage>
        <taxon>Bacteria</taxon>
        <taxon>Bacillati</taxon>
        <taxon>Actinomycetota</taxon>
        <taxon>Thermoleophilia</taxon>
        <taxon>Solirubrobacterales</taxon>
        <taxon>Capillimicrobiaceae</taxon>
        <taxon>Capillimicrobium</taxon>
    </lineage>
</organism>
<dbReference type="InterPro" id="IPR011629">
    <property type="entry name" value="CobW-like_C"/>
</dbReference>
<dbReference type="InterPro" id="IPR027417">
    <property type="entry name" value="P-loop_NTPase"/>
</dbReference>
<accession>A0A9E7C129</accession>
<dbReference type="Proteomes" id="UP001162834">
    <property type="component" value="Chromosome"/>
</dbReference>
<gene>
    <name evidence="7" type="primary">yjiA</name>
    <name evidence="7" type="ORF">DSM104329_03462</name>
</gene>
<dbReference type="GO" id="GO:0016787">
    <property type="term" value="F:hydrolase activity"/>
    <property type="evidence" value="ECO:0007669"/>
    <property type="project" value="UniProtKB-KW"/>
</dbReference>
<keyword evidence="8" id="KW-1185">Reference proteome</keyword>
<dbReference type="GO" id="GO:0000166">
    <property type="term" value="F:nucleotide binding"/>
    <property type="evidence" value="ECO:0007669"/>
    <property type="project" value="UniProtKB-KW"/>
</dbReference>
<evidence type="ECO:0000256" key="2">
    <source>
        <dbReference type="ARBA" id="ARBA00022801"/>
    </source>
</evidence>